<dbReference type="InterPro" id="IPR027356">
    <property type="entry name" value="NPH3_dom"/>
</dbReference>
<dbReference type="InterPro" id="IPR043454">
    <property type="entry name" value="NPH3/RPT2-like"/>
</dbReference>
<dbReference type="PROSITE" id="PS50097">
    <property type="entry name" value="BTB"/>
    <property type="match status" value="1"/>
</dbReference>
<feature type="domain" description="NPH3" evidence="6">
    <location>
        <begin position="199"/>
        <end position="477"/>
    </location>
</feature>
<dbReference type="SUPFAM" id="SSF54695">
    <property type="entry name" value="POZ domain"/>
    <property type="match status" value="1"/>
</dbReference>
<evidence type="ECO:0000256" key="1">
    <source>
        <dbReference type="ARBA" id="ARBA00004906"/>
    </source>
</evidence>
<reference evidence="7 8" key="1">
    <citation type="journal article" date="2022" name="Nat. Plants">
        <title>Genomes of leafy and leafless Platanthera orchids illuminate the evolution of mycoheterotrophy.</title>
        <authorList>
            <person name="Li M.H."/>
            <person name="Liu K.W."/>
            <person name="Li Z."/>
            <person name="Lu H.C."/>
            <person name="Ye Q.L."/>
            <person name="Zhang D."/>
            <person name="Wang J.Y."/>
            <person name="Li Y.F."/>
            <person name="Zhong Z.M."/>
            <person name="Liu X."/>
            <person name="Yu X."/>
            <person name="Liu D.K."/>
            <person name="Tu X.D."/>
            <person name="Liu B."/>
            <person name="Hao Y."/>
            <person name="Liao X.Y."/>
            <person name="Jiang Y.T."/>
            <person name="Sun W.H."/>
            <person name="Chen J."/>
            <person name="Chen Y.Q."/>
            <person name="Ai Y."/>
            <person name="Zhai J.W."/>
            <person name="Wu S.S."/>
            <person name="Zhou Z."/>
            <person name="Hsiao Y.Y."/>
            <person name="Wu W.L."/>
            <person name="Chen Y.Y."/>
            <person name="Lin Y.F."/>
            <person name="Hsu J.L."/>
            <person name="Li C.Y."/>
            <person name="Wang Z.W."/>
            <person name="Zhao X."/>
            <person name="Zhong W.Y."/>
            <person name="Ma X.K."/>
            <person name="Ma L."/>
            <person name="Huang J."/>
            <person name="Chen G.Z."/>
            <person name="Huang M.Z."/>
            <person name="Huang L."/>
            <person name="Peng D.H."/>
            <person name="Luo Y.B."/>
            <person name="Zou S.Q."/>
            <person name="Chen S.P."/>
            <person name="Lan S."/>
            <person name="Tsai W.C."/>
            <person name="Van de Peer Y."/>
            <person name="Liu Z.J."/>
        </authorList>
    </citation>
    <scope>NUCLEOTIDE SEQUENCE [LARGE SCALE GENOMIC DNA]</scope>
    <source>
        <strain evidence="7">Lor287</strain>
    </source>
</reference>
<evidence type="ECO:0000256" key="3">
    <source>
        <dbReference type="PROSITE-ProRule" id="PRU00982"/>
    </source>
</evidence>
<name>A0AAP0BE44_9ASPA</name>
<gene>
    <name evidence="7" type="ORF">KSP39_PZI012139</name>
</gene>
<feature type="region of interest" description="Disordered" evidence="4">
    <location>
        <begin position="482"/>
        <end position="512"/>
    </location>
</feature>
<dbReference type="PANTHER" id="PTHR32370">
    <property type="entry name" value="OS12G0117600 PROTEIN"/>
    <property type="match status" value="1"/>
</dbReference>
<dbReference type="EMBL" id="JBBWWQ010000010">
    <property type="protein sequence ID" value="KAK8936459.1"/>
    <property type="molecule type" value="Genomic_DNA"/>
</dbReference>
<comment type="similarity">
    <text evidence="3">Belongs to the NPH3 family.</text>
</comment>
<dbReference type="Gene3D" id="3.30.710.10">
    <property type="entry name" value="Potassium Channel Kv1.1, Chain A"/>
    <property type="match status" value="1"/>
</dbReference>
<accession>A0AAP0BE44</accession>
<dbReference type="Pfam" id="PF00651">
    <property type="entry name" value="BTB"/>
    <property type="match status" value="1"/>
</dbReference>
<evidence type="ECO:0000256" key="2">
    <source>
        <dbReference type="ARBA" id="ARBA00022786"/>
    </source>
</evidence>
<comment type="caution">
    <text evidence="7">The sequence shown here is derived from an EMBL/GenBank/DDBJ whole genome shotgun (WGS) entry which is preliminary data.</text>
</comment>
<evidence type="ECO:0000256" key="4">
    <source>
        <dbReference type="SAM" id="MobiDB-lite"/>
    </source>
</evidence>
<feature type="domain" description="BTB" evidence="5">
    <location>
        <begin position="15"/>
        <end position="83"/>
    </location>
</feature>
<organism evidence="7 8">
    <name type="scientific">Platanthera zijinensis</name>
    <dbReference type="NCBI Taxonomy" id="2320716"/>
    <lineage>
        <taxon>Eukaryota</taxon>
        <taxon>Viridiplantae</taxon>
        <taxon>Streptophyta</taxon>
        <taxon>Embryophyta</taxon>
        <taxon>Tracheophyta</taxon>
        <taxon>Spermatophyta</taxon>
        <taxon>Magnoliopsida</taxon>
        <taxon>Liliopsida</taxon>
        <taxon>Asparagales</taxon>
        <taxon>Orchidaceae</taxon>
        <taxon>Orchidoideae</taxon>
        <taxon>Orchideae</taxon>
        <taxon>Orchidinae</taxon>
        <taxon>Platanthera</taxon>
    </lineage>
</organism>
<proteinExistence type="inferred from homology"/>
<feature type="compositionally biased region" description="Low complexity" evidence="4">
    <location>
        <begin position="167"/>
        <end position="176"/>
    </location>
</feature>
<keyword evidence="2" id="KW-0833">Ubl conjugation pathway</keyword>
<dbReference type="InterPro" id="IPR011333">
    <property type="entry name" value="SKP1/BTB/POZ_sf"/>
</dbReference>
<protein>
    <submittedName>
        <fullName evidence="7">BTB/POZ domain-containing protein</fullName>
    </submittedName>
</protein>
<feature type="compositionally biased region" description="Polar residues" evidence="4">
    <location>
        <begin position="498"/>
        <end position="507"/>
    </location>
</feature>
<sequence length="592" mass="66244">MKKTGDWISAQNLPSDITVHAGGADFSLHRLPLISKCGLIKKLLTETNETKPQSIHLPEIPGGSKAFELAVKFCYGINSEITTENVAILRCASEFLEMTEEISAGNLQSKTEAFLQQLVLMSITGAVTVLHQAEELLPMAENVKLMSRCIDAIAYLGCSNGQPSFSSSSSSSSSFSRGDHRSQESFSSSSVGHSRGVIDWWAEELIVLKIDTFQRVLMALKSRGFKQHAVGPILMLYAQKSLRGLDIFGRGRKKIEPKQEHEKRVVLETIVSLLPTERNTMPVSFLSTLLRASLYLETTVACRIDLEKRIGMQLAHAALDDLLIPSFSFDGDILFDVDTIQRIFINYLEHESHNSSHFEYNTDDDYSPPPRRDVERVGRLMESYLAEIASDPKLEITKFISFAELIPEQAKVTEDDMYRAVDIYLKAHQSLTEAERKKVCSLMDFQRLSREACAHAAQNDRLPVQTVVQVLYSEQQRIRDSMTPASFVGGDSPAPSHRSGSNSSYQDSADEFSQLRRENDNLKLELVKMRMQVKEDGKPPISRMPSTGKPPLPKKSFIHSVSKKLGQINAFLRSDTEKSLSKAPKSRRHSIS</sequence>
<feature type="region of interest" description="Disordered" evidence="4">
    <location>
        <begin position="573"/>
        <end position="592"/>
    </location>
</feature>
<evidence type="ECO:0000313" key="7">
    <source>
        <dbReference type="EMBL" id="KAK8936459.1"/>
    </source>
</evidence>
<dbReference type="AlphaFoldDB" id="A0AAP0BE44"/>
<dbReference type="PROSITE" id="PS51649">
    <property type="entry name" value="NPH3"/>
    <property type="match status" value="1"/>
</dbReference>
<dbReference type="InterPro" id="IPR000210">
    <property type="entry name" value="BTB/POZ_dom"/>
</dbReference>
<keyword evidence="8" id="KW-1185">Reference proteome</keyword>
<evidence type="ECO:0000313" key="8">
    <source>
        <dbReference type="Proteomes" id="UP001418222"/>
    </source>
</evidence>
<feature type="region of interest" description="Disordered" evidence="4">
    <location>
        <begin position="167"/>
        <end position="191"/>
    </location>
</feature>
<evidence type="ECO:0000259" key="6">
    <source>
        <dbReference type="PROSITE" id="PS51649"/>
    </source>
</evidence>
<dbReference type="Pfam" id="PF03000">
    <property type="entry name" value="NPH3"/>
    <property type="match status" value="1"/>
</dbReference>
<feature type="region of interest" description="Disordered" evidence="4">
    <location>
        <begin position="533"/>
        <end position="556"/>
    </location>
</feature>
<comment type="pathway">
    <text evidence="1">Protein modification; protein ubiquitination.</text>
</comment>
<dbReference type="Proteomes" id="UP001418222">
    <property type="component" value="Unassembled WGS sequence"/>
</dbReference>
<evidence type="ECO:0000259" key="5">
    <source>
        <dbReference type="PROSITE" id="PS50097"/>
    </source>
</evidence>